<evidence type="ECO:0000256" key="7">
    <source>
        <dbReference type="ARBA" id="ARBA00023136"/>
    </source>
</evidence>
<dbReference type="EMBL" id="BX284605">
    <property type="protein sequence ID" value="CAB05559.3"/>
    <property type="molecule type" value="Genomic_DNA"/>
</dbReference>
<dbReference type="eggNOG" id="KOG0200">
    <property type="taxonomic scope" value="Eukaryota"/>
</dbReference>
<keyword evidence="10" id="KW-0418">Kinase</keyword>
<dbReference type="KEGG" id="cel:CELE_M01B2.1"/>
<evidence type="ECO:0000256" key="3">
    <source>
        <dbReference type="ARBA" id="ARBA00022692"/>
    </source>
</evidence>
<dbReference type="GO" id="GO:0045138">
    <property type="term" value="P:nematode male tail tip morphogenesis"/>
    <property type="evidence" value="ECO:0007669"/>
    <property type="project" value="UniProtKB-ARBA"/>
</dbReference>
<gene>
    <name evidence="10 12" type="primary">kin-30</name>
    <name evidence="10" type="ORF">CELE_M01B2.1</name>
    <name evidence="12" type="ORF">M01B2.1</name>
</gene>
<name>O17955_CAEEL</name>
<dbReference type="PhylomeDB" id="O17955"/>
<dbReference type="FunFam" id="3.30.200.20:FF:000586">
    <property type="entry name" value="Receptor protein-tyrosine kinase"/>
    <property type="match status" value="1"/>
</dbReference>
<evidence type="ECO:0000256" key="5">
    <source>
        <dbReference type="ARBA" id="ARBA00022840"/>
    </source>
</evidence>
<dbReference type="Proteomes" id="UP000001940">
    <property type="component" value="Chromosome V"/>
</dbReference>
<keyword evidence="2" id="KW-1003">Cell membrane</keyword>
<dbReference type="PANTHER" id="PTHR24416">
    <property type="entry name" value="TYROSINE-PROTEIN KINASE RECEPTOR"/>
    <property type="match status" value="1"/>
</dbReference>
<dbReference type="UCSC" id="M01B2.1">
    <property type="organism name" value="c. elegans"/>
</dbReference>
<dbReference type="GO" id="GO:0005524">
    <property type="term" value="F:ATP binding"/>
    <property type="evidence" value="ECO:0007669"/>
    <property type="project" value="UniProtKB-KW"/>
</dbReference>
<dbReference type="RefSeq" id="NP_506771.3">
    <property type="nucleotide sequence ID" value="NM_074370.8"/>
</dbReference>
<evidence type="ECO:0000256" key="6">
    <source>
        <dbReference type="ARBA" id="ARBA00022989"/>
    </source>
</evidence>
<reference evidence="10 11" key="1">
    <citation type="journal article" date="1998" name="Science">
        <title>Genome sequence of the nematode C. elegans: a platform for investigating biology.</title>
        <authorList>
            <consortium name="The C. elegans sequencing consortium"/>
            <person name="Sulson J.E."/>
            <person name="Waterston R."/>
        </authorList>
    </citation>
    <scope>NUCLEOTIDE SEQUENCE [LARGE SCALE GENOMIC DNA]</scope>
    <source>
        <strain evidence="10 11">Bristol N2</strain>
    </source>
</reference>
<dbReference type="Gene3D" id="1.10.510.10">
    <property type="entry name" value="Transferase(Phosphotransferase) domain 1"/>
    <property type="match status" value="1"/>
</dbReference>
<protein>
    <submittedName>
        <fullName evidence="10">Protein kinase domain-containing protein</fullName>
    </submittedName>
</protein>
<dbReference type="InterPro" id="IPR050122">
    <property type="entry name" value="RTK"/>
</dbReference>
<keyword evidence="5" id="KW-0067">ATP-binding</keyword>
<dbReference type="STRING" id="6239.M01B2.1.1"/>
<evidence type="ECO:0000313" key="11">
    <source>
        <dbReference type="Proteomes" id="UP000001940"/>
    </source>
</evidence>
<keyword evidence="7 8" id="KW-0472">Membrane</keyword>
<dbReference type="PRINTS" id="PR00109">
    <property type="entry name" value="TYRKINASE"/>
</dbReference>
<dbReference type="InParanoid" id="O17955"/>
<dbReference type="FunFam" id="1.10.510.10:FF:001737">
    <property type="entry name" value="Protein CBG04906"/>
    <property type="match status" value="1"/>
</dbReference>
<dbReference type="Gene3D" id="3.30.200.20">
    <property type="entry name" value="Phosphorylase Kinase, domain 1"/>
    <property type="match status" value="1"/>
</dbReference>
<dbReference type="PANTHER" id="PTHR24416:SF503">
    <property type="entry name" value="PROTEIN KINASE DOMAIN-CONTAINING PROTEIN-RELATED"/>
    <property type="match status" value="1"/>
</dbReference>
<dbReference type="AGR" id="WB:WBGene00002211"/>
<evidence type="ECO:0000259" key="9">
    <source>
        <dbReference type="PROSITE" id="PS50011"/>
    </source>
</evidence>
<dbReference type="GeneID" id="180032"/>
<dbReference type="GO" id="GO:0007169">
    <property type="term" value="P:cell surface receptor protein tyrosine kinase signaling pathway"/>
    <property type="evidence" value="ECO:0000318"/>
    <property type="project" value="GO_Central"/>
</dbReference>
<dbReference type="InterPro" id="IPR011009">
    <property type="entry name" value="Kinase-like_dom_sf"/>
</dbReference>
<comment type="subcellular location">
    <subcellularLocation>
        <location evidence="1">Cell membrane</location>
        <topology evidence="1">Single-pass membrane protein</topology>
    </subcellularLocation>
</comment>
<evidence type="ECO:0000256" key="4">
    <source>
        <dbReference type="ARBA" id="ARBA00022741"/>
    </source>
</evidence>
<dbReference type="OrthoDB" id="5912975at2759"/>
<evidence type="ECO:0000256" key="1">
    <source>
        <dbReference type="ARBA" id="ARBA00004162"/>
    </source>
</evidence>
<dbReference type="Pfam" id="PF07714">
    <property type="entry name" value="PK_Tyr_Ser-Thr"/>
    <property type="match status" value="1"/>
</dbReference>
<dbReference type="PROSITE" id="PS00109">
    <property type="entry name" value="PROTEIN_KINASE_TYR"/>
    <property type="match status" value="1"/>
</dbReference>
<dbReference type="OMA" id="FRPNFKM"/>
<dbReference type="PROSITE" id="PS50011">
    <property type="entry name" value="PROTEIN_KINASE_DOM"/>
    <property type="match status" value="1"/>
</dbReference>
<dbReference type="GO" id="GO:0004714">
    <property type="term" value="F:transmembrane receptor protein tyrosine kinase activity"/>
    <property type="evidence" value="ECO:0000318"/>
    <property type="project" value="GO_Central"/>
</dbReference>
<evidence type="ECO:0000256" key="2">
    <source>
        <dbReference type="ARBA" id="ARBA00022475"/>
    </source>
</evidence>
<proteinExistence type="predicted"/>
<dbReference type="SMART" id="SM00219">
    <property type="entry name" value="TyrKc"/>
    <property type="match status" value="1"/>
</dbReference>
<dbReference type="SMR" id="O17955"/>
<keyword evidence="6 8" id="KW-1133">Transmembrane helix</keyword>
<dbReference type="AlphaFoldDB" id="O17955"/>
<accession>O17955</accession>
<evidence type="ECO:0000313" key="10">
    <source>
        <dbReference type="EMBL" id="CAB05559.3"/>
    </source>
</evidence>
<dbReference type="InterPro" id="IPR001245">
    <property type="entry name" value="Ser-Thr/Tyr_kinase_cat_dom"/>
</dbReference>
<keyword evidence="3 8" id="KW-0812">Transmembrane</keyword>
<organism evidence="10 11">
    <name type="scientific">Caenorhabditis elegans</name>
    <dbReference type="NCBI Taxonomy" id="6239"/>
    <lineage>
        <taxon>Eukaryota</taxon>
        <taxon>Metazoa</taxon>
        <taxon>Ecdysozoa</taxon>
        <taxon>Nematoda</taxon>
        <taxon>Chromadorea</taxon>
        <taxon>Rhabditida</taxon>
        <taxon>Rhabditina</taxon>
        <taxon>Rhabditomorpha</taxon>
        <taxon>Rhabditoidea</taxon>
        <taxon>Rhabditidae</taxon>
        <taxon>Peloderinae</taxon>
        <taxon>Caenorhabditis</taxon>
    </lineage>
</organism>
<keyword evidence="11" id="KW-1185">Reference proteome</keyword>
<keyword evidence="4" id="KW-0547">Nucleotide-binding</keyword>
<sequence>MNPPFPNRFARFVRSVENHDESEKPNLIIVFLMCALFIYGVLSIIFVTICFLRRIYRSSATKNGNRRYLVQNTYVKAQLDTNSSSSLPVDKEIIETISINEETPIITDYQPLNERAEYLPYNPAFEIHSEHLDVFEKQFGQGNFGKVNKALLKLINQKTGEVVRMDVAVKKPADSTDKSQDKLILDEIKLMCAIGKHPNVLAIVGAITKQEKVIGREHNLVVTEFVEGGDLRSVLKYTPYTFHDELTSTDRTGGQMVNSDIFDELSTSDLYSFAYQIANGMEYLAAKPCVHRDLALRNVFVKRNKMIRIGDFGLARHHSKKSYYRMQCNPDTPLPIFWLAPECFNESKFTEMTDVWSYGVCLFELFSLGESPYKKLHNSPSYDVVHYLKKGYRLSAPRYCNAEIYEFMLYCWNIDATLRPKFTECKDFCKSLITRKKLKKIESRLQMEEQLQNELSLA</sequence>
<dbReference type="PaxDb" id="6239-M01B2.1"/>
<dbReference type="CTD" id="180032"/>
<dbReference type="GO" id="GO:0043235">
    <property type="term" value="C:receptor complex"/>
    <property type="evidence" value="ECO:0000318"/>
    <property type="project" value="GO_Central"/>
</dbReference>
<dbReference type="GO" id="GO:0005886">
    <property type="term" value="C:plasma membrane"/>
    <property type="evidence" value="ECO:0000318"/>
    <property type="project" value="GO_Central"/>
</dbReference>
<keyword evidence="10" id="KW-0808">Transferase</keyword>
<dbReference type="InterPro" id="IPR020635">
    <property type="entry name" value="Tyr_kinase_cat_dom"/>
</dbReference>
<dbReference type="InterPro" id="IPR000719">
    <property type="entry name" value="Prot_kinase_dom"/>
</dbReference>
<dbReference type="Bgee" id="WBGene00002211">
    <property type="expression patterns" value="Expressed in adult organism and 1 other cell type or tissue"/>
</dbReference>
<dbReference type="InterPro" id="IPR008266">
    <property type="entry name" value="Tyr_kinase_AS"/>
</dbReference>
<dbReference type="CDD" id="cd00192">
    <property type="entry name" value="PTKc"/>
    <property type="match status" value="1"/>
</dbReference>
<feature type="domain" description="Protein kinase" evidence="9">
    <location>
        <begin position="133"/>
        <end position="433"/>
    </location>
</feature>
<feature type="transmembrane region" description="Helical" evidence="8">
    <location>
        <begin position="27"/>
        <end position="52"/>
    </location>
</feature>
<evidence type="ECO:0000256" key="8">
    <source>
        <dbReference type="SAM" id="Phobius"/>
    </source>
</evidence>
<dbReference type="SUPFAM" id="SSF56112">
    <property type="entry name" value="Protein kinase-like (PK-like)"/>
    <property type="match status" value="1"/>
</dbReference>
<dbReference type="FunCoup" id="O17955">
    <property type="interactions" value="13"/>
</dbReference>
<dbReference type="HOGENOM" id="CLU_000288_7_40_1"/>
<evidence type="ECO:0000313" key="12">
    <source>
        <dbReference type="WormBase" id="M01B2.1"/>
    </source>
</evidence>
<dbReference type="WormBase" id="M01B2.1">
    <property type="protein sequence ID" value="CE47353"/>
    <property type="gene ID" value="WBGene00002211"/>
    <property type="gene designation" value="kin-30"/>
</dbReference>